<feature type="compositionally biased region" description="Basic and acidic residues" evidence="1">
    <location>
        <begin position="147"/>
        <end position="164"/>
    </location>
</feature>
<dbReference type="Proteomes" id="UP001589738">
    <property type="component" value="Unassembled WGS sequence"/>
</dbReference>
<dbReference type="EMBL" id="JBHLUU010000083">
    <property type="protein sequence ID" value="MFC0476032.1"/>
    <property type="molecule type" value="Genomic_DNA"/>
</dbReference>
<accession>A0ABV6KRT4</accession>
<dbReference type="RefSeq" id="WP_377058281.1">
    <property type="nucleotide sequence ID" value="NZ_JBHLUU010000083.1"/>
</dbReference>
<evidence type="ECO:0000256" key="1">
    <source>
        <dbReference type="SAM" id="MobiDB-lite"/>
    </source>
</evidence>
<sequence length="266" mass="30956">MNLKNGCIEQFETYSQFSSLKDFNTHMEMWMAVHKDNFSKGERVGLNRLVRFAAKIPGVCNAKIGTVLKAIHEEHNGNGISRSTFKRMIQKAIALGLLIVHETERSNGSQSSNLYVFQPFPTNELPKEDNLNHHNKTSNLSKTKNIKIKERKETDSSKPSEDMNNKPLDYTYTSDRVPYSFSRVVRYFFPEAKQIEEYWKMAQIAAYRNNCESHTDLVVNMAVHSFKQMISKFKVSSVHKPIAYYYGILNKKFEELYFEELYEMGF</sequence>
<evidence type="ECO:0000313" key="3">
    <source>
        <dbReference type="Proteomes" id="UP001589738"/>
    </source>
</evidence>
<organism evidence="2 3">
    <name type="scientific">Robertmurraya beringensis</name>
    <dbReference type="NCBI Taxonomy" id="641660"/>
    <lineage>
        <taxon>Bacteria</taxon>
        <taxon>Bacillati</taxon>
        <taxon>Bacillota</taxon>
        <taxon>Bacilli</taxon>
        <taxon>Bacillales</taxon>
        <taxon>Bacillaceae</taxon>
        <taxon>Robertmurraya</taxon>
    </lineage>
</organism>
<proteinExistence type="predicted"/>
<reference evidence="2 3" key="1">
    <citation type="submission" date="2024-09" db="EMBL/GenBank/DDBJ databases">
        <authorList>
            <person name="Sun Q."/>
            <person name="Mori K."/>
        </authorList>
    </citation>
    <scope>NUCLEOTIDE SEQUENCE [LARGE SCALE GENOMIC DNA]</scope>
    <source>
        <strain evidence="2 3">CGMCC 1.9126</strain>
    </source>
</reference>
<keyword evidence="3" id="KW-1185">Reference proteome</keyword>
<evidence type="ECO:0008006" key="4">
    <source>
        <dbReference type="Google" id="ProtNLM"/>
    </source>
</evidence>
<feature type="region of interest" description="Disordered" evidence="1">
    <location>
        <begin position="125"/>
        <end position="167"/>
    </location>
</feature>
<gene>
    <name evidence="2" type="ORF">ACFFHF_12370</name>
</gene>
<name>A0ABV6KRT4_9BACI</name>
<evidence type="ECO:0000313" key="2">
    <source>
        <dbReference type="EMBL" id="MFC0476032.1"/>
    </source>
</evidence>
<protein>
    <recommendedName>
        <fullName evidence="4">Phage protein</fullName>
    </recommendedName>
</protein>
<comment type="caution">
    <text evidence="2">The sequence shown here is derived from an EMBL/GenBank/DDBJ whole genome shotgun (WGS) entry which is preliminary data.</text>
</comment>